<dbReference type="AlphaFoldDB" id="A0A917CY71"/>
<sequence length="187" mass="21719">MTYRTEDNAISIYSPRIDIAITPTVIKNRSRIISLGVFRLANDIELFQLIHSLDFIRELETGLREISNMNVRDHNIEPPETVEYINMRPMHLFGIEIENQQNPKHLMGDFLNAISLSKIPIILFPEHKFMGCMKMLLFSTTIKNLKEVPIYDVLNKAIILTVDQFRTMINRILSAEGLETIQVTNYR</sequence>
<keyword evidence="2" id="KW-1185">Reference proteome</keyword>
<accession>A0A917CY71</accession>
<evidence type="ECO:0000313" key="1">
    <source>
        <dbReference type="EMBL" id="GGG02520.1"/>
    </source>
</evidence>
<evidence type="ECO:0000313" key="2">
    <source>
        <dbReference type="Proteomes" id="UP000644756"/>
    </source>
</evidence>
<name>A0A917CY71_9BACL</name>
<proteinExistence type="predicted"/>
<dbReference type="Proteomes" id="UP000644756">
    <property type="component" value="Unassembled WGS sequence"/>
</dbReference>
<protein>
    <submittedName>
        <fullName evidence="1">Uncharacterized protein</fullName>
    </submittedName>
</protein>
<comment type="caution">
    <text evidence="1">The sequence shown here is derived from an EMBL/GenBank/DDBJ whole genome shotgun (WGS) entry which is preliminary data.</text>
</comment>
<reference evidence="1" key="2">
    <citation type="submission" date="2020-09" db="EMBL/GenBank/DDBJ databases">
        <authorList>
            <person name="Sun Q."/>
            <person name="Zhou Y."/>
        </authorList>
    </citation>
    <scope>NUCLEOTIDE SEQUENCE</scope>
    <source>
        <strain evidence="1">CGMCC 1.12987</strain>
    </source>
</reference>
<gene>
    <name evidence="1" type="ORF">GCM10010916_19630</name>
</gene>
<dbReference type="EMBL" id="BMGR01000005">
    <property type="protein sequence ID" value="GGG02520.1"/>
    <property type="molecule type" value="Genomic_DNA"/>
</dbReference>
<dbReference type="RefSeq" id="WP_229725097.1">
    <property type="nucleotide sequence ID" value="NZ_BMGR01000005.1"/>
</dbReference>
<organism evidence="1 2">
    <name type="scientific">Paenibacillus abyssi</name>
    <dbReference type="NCBI Taxonomy" id="1340531"/>
    <lineage>
        <taxon>Bacteria</taxon>
        <taxon>Bacillati</taxon>
        <taxon>Bacillota</taxon>
        <taxon>Bacilli</taxon>
        <taxon>Bacillales</taxon>
        <taxon>Paenibacillaceae</taxon>
        <taxon>Paenibacillus</taxon>
    </lineage>
</organism>
<reference evidence="1" key="1">
    <citation type="journal article" date="2014" name="Int. J. Syst. Evol. Microbiol.">
        <title>Complete genome sequence of Corynebacterium casei LMG S-19264T (=DSM 44701T), isolated from a smear-ripened cheese.</title>
        <authorList>
            <consortium name="US DOE Joint Genome Institute (JGI-PGF)"/>
            <person name="Walter F."/>
            <person name="Albersmeier A."/>
            <person name="Kalinowski J."/>
            <person name="Ruckert C."/>
        </authorList>
    </citation>
    <scope>NUCLEOTIDE SEQUENCE</scope>
    <source>
        <strain evidence="1">CGMCC 1.12987</strain>
    </source>
</reference>